<reference evidence="9" key="2">
    <citation type="submission" date="2015-10" db="EMBL/GenBank/DDBJ databases">
        <title>Improved Draft Genome Sequence of Clostridium pasteurianum Strain ATCC 6013 (DSM 525) Using a Hybrid Next-Generation Sequencing Approach.</title>
        <authorList>
            <person name="Pyne M.E."/>
            <person name="Utturkar S.M."/>
            <person name="Brown S.D."/>
            <person name="Moo-Young M."/>
            <person name="Chung D.A."/>
            <person name="Chou P.C."/>
        </authorList>
    </citation>
    <scope>NUCLEOTIDE SEQUENCE</scope>
    <source>
        <strain evidence="9">ATCC 6013</strain>
    </source>
</reference>
<dbReference type="InterPro" id="IPR001926">
    <property type="entry name" value="TrpB-like_PALP"/>
</dbReference>
<keyword evidence="4 8" id="KW-0456">Lyase</keyword>
<dbReference type="KEGG" id="cpat:CLPA_c31220"/>
<evidence type="ECO:0000313" key="9">
    <source>
        <dbReference type="EMBL" id="KRU10816.1"/>
    </source>
</evidence>
<dbReference type="GO" id="GO:0006565">
    <property type="term" value="P:L-serine catabolic process"/>
    <property type="evidence" value="ECO:0007669"/>
    <property type="project" value="TreeGrafter"/>
</dbReference>
<dbReference type="InterPro" id="IPR036052">
    <property type="entry name" value="TrpB-like_PALP_sf"/>
</dbReference>
<dbReference type="NCBIfam" id="NF006050">
    <property type="entry name" value="PRK08197.1"/>
    <property type="match status" value="1"/>
</dbReference>
<evidence type="ECO:0000256" key="3">
    <source>
        <dbReference type="ARBA" id="ARBA00022898"/>
    </source>
</evidence>
<dbReference type="GO" id="GO:0009097">
    <property type="term" value="P:isoleucine biosynthetic process"/>
    <property type="evidence" value="ECO:0007669"/>
    <property type="project" value="TreeGrafter"/>
</dbReference>
<gene>
    <name evidence="8" type="primary">thrC2</name>
    <name evidence="8" type="ORF">CLPA_c31220</name>
    <name evidence="9" type="ORF">CP6013_00063</name>
</gene>
<evidence type="ECO:0000313" key="11">
    <source>
        <dbReference type="Proteomes" id="UP000030905"/>
    </source>
</evidence>
<evidence type="ECO:0000256" key="2">
    <source>
        <dbReference type="ARBA" id="ARBA00005517"/>
    </source>
</evidence>
<evidence type="ECO:0000259" key="7">
    <source>
        <dbReference type="Pfam" id="PF00291"/>
    </source>
</evidence>
<dbReference type="InterPro" id="IPR050147">
    <property type="entry name" value="Ser/Thr_Dehydratase"/>
</dbReference>
<dbReference type="GO" id="GO:0004795">
    <property type="term" value="F:threonine synthase activity"/>
    <property type="evidence" value="ECO:0007669"/>
    <property type="project" value="UniProtKB-UniRule"/>
</dbReference>
<dbReference type="EC" id="4.2.3.1" evidence="5"/>
<dbReference type="PANTHER" id="PTHR48078:SF6">
    <property type="entry name" value="L-THREONINE DEHYDRATASE CATABOLIC TDCB"/>
    <property type="match status" value="1"/>
</dbReference>
<keyword evidence="11" id="KW-1185">Reference proteome</keyword>
<feature type="domain" description="Tryptophan synthase beta chain-like PALP" evidence="7">
    <location>
        <begin position="72"/>
        <end position="377"/>
    </location>
</feature>
<dbReference type="Gene3D" id="3.40.50.1100">
    <property type="match status" value="2"/>
</dbReference>
<dbReference type="PATRIC" id="fig|1262449.3.peg.2392"/>
<evidence type="ECO:0000313" key="10">
    <source>
        <dbReference type="Proteomes" id="UP000028042"/>
    </source>
</evidence>
<proteinExistence type="inferred from homology"/>
<organism evidence="8 11">
    <name type="scientific">Clostridium pasteurianum DSM 525 = ATCC 6013</name>
    <dbReference type="NCBI Taxonomy" id="1262449"/>
    <lineage>
        <taxon>Bacteria</taxon>
        <taxon>Bacillati</taxon>
        <taxon>Bacillota</taxon>
        <taxon>Clostridia</taxon>
        <taxon>Eubacteriales</taxon>
        <taxon>Clostridiaceae</taxon>
        <taxon>Clostridium</taxon>
    </lineage>
</organism>
<dbReference type="Proteomes" id="UP000028042">
    <property type="component" value="Unassembled WGS sequence"/>
</dbReference>
<dbReference type="NCBIfam" id="TIGR00260">
    <property type="entry name" value="thrC"/>
    <property type="match status" value="1"/>
</dbReference>
<comment type="cofactor">
    <cofactor evidence="1 6">
        <name>pyridoxal 5'-phosphate</name>
        <dbReference type="ChEBI" id="CHEBI:597326"/>
    </cofactor>
</comment>
<name>A0A0H3JA28_CLOPA</name>
<dbReference type="eggNOG" id="COG0498">
    <property type="taxonomic scope" value="Bacteria"/>
</dbReference>
<dbReference type="KEGG" id="cpae:CPAST_c31220"/>
<dbReference type="GO" id="GO:0004794">
    <property type="term" value="F:threonine deaminase activity"/>
    <property type="evidence" value="ECO:0007669"/>
    <property type="project" value="TreeGrafter"/>
</dbReference>
<evidence type="ECO:0000256" key="5">
    <source>
        <dbReference type="NCBIfam" id="TIGR00260"/>
    </source>
</evidence>
<evidence type="ECO:0000256" key="4">
    <source>
        <dbReference type="ARBA" id="ARBA00023239"/>
    </source>
</evidence>
<dbReference type="CDD" id="cd01563">
    <property type="entry name" value="Thr-synth_1"/>
    <property type="match status" value="1"/>
</dbReference>
<keyword evidence="3 6" id="KW-0663">Pyridoxal phosphate</keyword>
<dbReference type="Pfam" id="PF00291">
    <property type="entry name" value="PALP"/>
    <property type="match status" value="1"/>
</dbReference>
<feature type="modified residue" description="N6-(pyridoxal phosphate)lysine" evidence="6">
    <location>
        <position position="110"/>
    </location>
</feature>
<dbReference type="RefSeq" id="WP_003445570.1">
    <property type="nucleotide sequence ID" value="NZ_ANZB01000007.1"/>
</dbReference>
<dbReference type="GO" id="GO:0003941">
    <property type="term" value="F:L-serine ammonia-lyase activity"/>
    <property type="evidence" value="ECO:0007669"/>
    <property type="project" value="TreeGrafter"/>
</dbReference>
<comment type="similarity">
    <text evidence="2">Belongs to the threonine synthase family.</text>
</comment>
<evidence type="ECO:0000256" key="1">
    <source>
        <dbReference type="ARBA" id="ARBA00001933"/>
    </source>
</evidence>
<evidence type="ECO:0000256" key="6">
    <source>
        <dbReference type="PIRSR" id="PIRSR604450-51"/>
    </source>
</evidence>
<dbReference type="GeneID" id="93075230"/>
<sequence length="399" mass="43276">MSYFSYLQCSKCGKEYSKDEPHNLCECGGPLLVRYDLHSIKENVDKNLFKTREKGLFRFKELLPIEDEKNIVSLGEGDTPILKADSLGEKIGAENLYIKDEGLNPTGTFKSRGAAVGVSKAKELGIKTIAMPTAGNAGGAWSAYSAKAGIELIVAMPKDAPDLAKKEAFIYGSRTYLVKGLISDAGKIIAKGVKKYGWFDAATLKEPYRIEGKKTMGLELAEYFNWEFPDAILYPTGGGVGIIGIWKAFKELKELGWIKDKIPKLIAVQAEGCNPIVKAFNENSEASEFYTGANTIAGGIRVPKALGDFIVLDAVRQSKGTAIEVKDSEIIESLNLLAKTEGLFVAPEGATLVAAADKLIKNGFLKSTDKIVLLNTGCGLKYANLVEEELQVLEIDADI</sequence>
<dbReference type="GO" id="GO:0006567">
    <property type="term" value="P:L-threonine catabolic process"/>
    <property type="evidence" value="ECO:0007669"/>
    <property type="project" value="TreeGrafter"/>
</dbReference>
<dbReference type="SUPFAM" id="SSF53686">
    <property type="entry name" value="Tryptophan synthase beta subunit-like PLP-dependent enzymes"/>
    <property type="match status" value="1"/>
</dbReference>
<protein>
    <recommendedName>
        <fullName evidence="5">Threonine synthase</fullName>
        <ecNumber evidence="5">4.2.3.1</ecNumber>
    </recommendedName>
</protein>
<dbReference type="EMBL" id="CP009268">
    <property type="protein sequence ID" value="AJA53176.1"/>
    <property type="molecule type" value="Genomic_DNA"/>
</dbReference>
<reference evidence="8 11" key="1">
    <citation type="journal article" date="2015" name="Genome Announc.">
        <title>Complete Genome Sequence of the Nitrogen-Fixing and Solvent-Producing Clostridium pasteurianum DSM 525.</title>
        <authorList>
            <person name="Poehlein A."/>
            <person name="Grosse-Honebrink A."/>
            <person name="Zhang Y."/>
            <person name="Minton N.P."/>
            <person name="Daniel R."/>
        </authorList>
    </citation>
    <scope>NUCLEOTIDE SEQUENCE [LARGE SCALE GENOMIC DNA]</scope>
    <source>
        <strain evidence="8">DSM 525</strain>
        <strain evidence="11">DSM 525 / ATCC 6013</strain>
    </source>
</reference>
<dbReference type="Proteomes" id="UP000030905">
    <property type="component" value="Chromosome"/>
</dbReference>
<accession>A0A0H3JA28</accession>
<dbReference type="PANTHER" id="PTHR48078">
    <property type="entry name" value="THREONINE DEHYDRATASE, MITOCHONDRIAL-RELATED"/>
    <property type="match status" value="1"/>
</dbReference>
<dbReference type="EMBL" id="JPGY02000001">
    <property type="protein sequence ID" value="KRU10816.1"/>
    <property type="molecule type" value="Genomic_DNA"/>
</dbReference>
<reference evidence="9 10" key="3">
    <citation type="journal article" name="Genome Announc.">
        <title>Improved Draft Genome Sequence of Clostridium pasteurianum Strain ATCC 6013 (DSM 525) Using a Hybrid Next-Generation Sequencing Approach.</title>
        <authorList>
            <person name="Pyne M.E."/>
            <person name="Utturkar S."/>
            <person name="Brown S.D."/>
            <person name="Moo-Young M."/>
            <person name="Chung D.A."/>
            <person name="Chou C.P."/>
        </authorList>
    </citation>
    <scope>NUCLEOTIDE SEQUENCE [LARGE SCALE GENOMIC DNA]</scope>
    <source>
        <strain evidence="9 10">ATCC 6013</strain>
    </source>
</reference>
<dbReference type="InterPro" id="IPR004450">
    <property type="entry name" value="Thr_synthase-like"/>
</dbReference>
<dbReference type="AlphaFoldDB" id="A0A0H3JA28"/>
<evidence type="ECO:0000313" key="8">
    <source>
        <dbReference type="EMBL" id="AJA53176.1"/>
    </source>
</evidence>
<dbReference type="GO" id="GO:0009088">
    <property type="term" value="P:threonine biosynthetic process"/>
    <property type="evidence" value="ECO:0007669"/>
    <property type="project" value="UniProtKB-UniRule"/>
</dbReference>